<comment type="caution">
    <text evidence="6">The sequence shown here is derived from an EMBL/GenBank/DDBJ whole genome shotgun (WGS) entry which is preliminary data.</text>
</comment>
<evidence type="ECO:0000256" key="1">
    <source>
        <dbReference type="ARBA" id="ARBA00004141"/>
    </source>
</evidence>
<organism evidence="6 7">
    <name type="scientific">Gloeocapsopsis crepidinum LEGE 06123</name>
    <dbReference type="NCBI Taxonomy" id="588587"/>
    <lineage>
        <taxon>Bacteria</taxon>
        <taxon>Bacillati</taxon>
        <taxon>Cyanobacteriota</taxon>
        <taxon>Cyanophyceae</taxon>
        <taxon>Oscillatoriophycideae</taxon>
        <taxon>Chroococcales</taxon>
        <taxon>Chroococcaceae</taxon>
        <taxon>Gloeocapsopsis</taxon>
    </lineage>
</organism>
<feature type="transmembrane region" description="Helical" evidence="5">
    <location>
        <begin position="6"/>
        <end position="21"/>
    </location>
</feature>
<dbReference type="EMBL" id="JADEWN010000020">
    <property type="protein sequence ID" value="MBE9190705.1"/>
    <property type="molecule type" value="Genomic_DNA"/>
</dbReference>
<evidence type="ECO:0000256" key="5">
    <source>
        <dbReference type="SAM" id="Phobius"/>
    </source>
</evidence>
<feature type="transmembrane region" description="Helical" evidence="5">
    <location>
        <begin position="125"/>
        <end position="147"/>
    </location>
</feature>
<keyword evidence="2 5" id="KW-0812">Transmembrane</keyword>
<sequence>MITTFLAYFLIACYFIVERTLRKGGQALSLQPGLSDRNSSYAMWANGLFSILLVLLAPILNLSNLGYWNNTYVSWIGIILMMSGLVIRYWAAQTLGKFYTRTLQIVEGHQIIDIGLYSIIRHPGYLGVFVMTIGAGLAVSNWIVLLITTLTSFVSFDYRIRVEEEMLENTFGEDYKAYKEKTKKMISLVY</sequence>
<evidence type="ECO:0000313" key="6">
    <source>
        <dbReference type="EMBL" id="MBE9190705.1"/>
    </source>
</evidence>
<gene>
    <name evidence="6" type="ORF">IQ230_10135</name>
</gene>
<dbReference type="Proteomes" id="UP000651156">
    <property type="component" value="Unassembled WGS sequence"/>
</dbReference>
<accession>A0ABR9USX1</accession>
<proteinExistence type="predicted"/>
<evidence type="ECO:0000313" key="7">
    <source>
        <dbReference type="Proteomes" id="UP000651156"/>
    </source>
</evidence>
<dbReference type="InterPro" id="IPR007269">
    <property type="entry name" value="ICMT_MeTrfase"/>
</dbReference>
<dbReference type="PANTHER" id="PTHR12714">
    <property type="entry name" value="PROTEIN-S ISOPRENYLCYSTEINE O-METHYLTRANSFERASE"/>
    <property type="match status" value="1"/>
</dbReference>
<dbReference type="Pfam" id="PF04140">
    <property type="entry name" value="ICMT"/>
    <property type="match status" value="1"/>
</dbReference>
<comment type="subcellular location">
    <subcellularLocation>
        <location evidence="1">Membrane</location>
        <topology evidence="1">Multi-pass membrane protein</topology>
    </subcellularLocation>
</comment>
<keyword evidence="4 5" id="KW-0472">Membrane</keyword>
<name>A0ABR9USX1_9CHRO</name>
<protein>
    <submittedName>
        <fullName evidence="6">Isoprenylcysteine carboxylmethyltransferase family protein</fullName>
    </submittedName>
</protein>
<dbReference type="Gene3D" id="1.20.120.1630">
    <property type="match status" value="1"/>
</dbReference>
<feature type="transmembrane region" description="Helical" evidence="5">
    <location>
        <begin position="72"/>
        <end position="91"/>
    </location>
</feature>
<keyword evidence="3 5" id="KW-1133">Transmembrane helix</keyword>
<evidence type="ECO:0000256" key="3">
    <source>
        <dbReference type="ARBA" id="ARBA00022989"/>
    </source>
</evidence>
<keyword evidence="7" id="KW-1185">Reference proteome</keyword>
<reference evidence="6 7" key="1">
    <citation type="submission" date="2020-10" db="EMBL/GenBank/DDBJ databases">
        <authorList>
            <person name="Castelo-Branco R."/>
            <person name="Eusebio N."/>
            <person name="Adriana R."/>
            <person name="Vieira A."/>
            <person name="Brugerolle De Fraissinette N."/>
            <person name="Rezende De Castro R."/>
            <person name="Schneider M.P."/>
            <person name="Vasconcelos V."/>
            <person name="Leao P.N."/>
        </authorList>
    </citation>
    <scope>NUCLEOTIDE SEQUENCE [LARGE SCALE GENOMIC DNA]</scope>
    <source>
        <strain evidence="6 7">LEGE 06123</strain>
    </source>
</reference>
<evidence type="ECO:0000256" key="4">
    <source>
        <dbReference type="ARBA" id="ARBA00023136"/>
    </source>
</evidence>
<evidence type="ECO:0000256" key="2">
    <source>
        <dbReference type="ARBA" id="ARBA00022692"/>
    </source>
</evidence>
<dbReference type="PANTHER" id="PTHR12714:SF9">
    <property type="entry name" value="PROTEIN-S-ISOPRENYLCYSTEINE O-METHYLTRANSFERASE"/>
    <property type="match status" value="1"/>
</dbReference>
<feature type="transmembrane region" description="Helical" evidence="5">
    <location>
        <begin position="41"/>
        <end position="60"/>
    </location>
</feature>
<dbReference type="RefSeq" id="WP_193931877.1">
    <property type="nucleotide sequence ID" value="NZ_CAWPMZ010000043.1"/>
</dbReference>